<dbReference type="InterPro" id="IPR036116">
    <property type="entry name" value="FN3_sf"/>
</dbReference>
<dbReference type="InterPro" id="IPR016134">
    <property type="entry name" value="Dockerin_dom"/>
</dbReference>
<dbReference type="AlphaFoldDB" id="A0A1C1A4V9"/>
<proteinExistence type="predicted"/>
<dbReference type="Pfam" id="PF00404">
    <property type="entry name" value="Dockerin_1"/>
    <property type="match status" value="1"/>
</dbReference>
<dbReference type="SUPFAM" id="SSF49785">
    <property type="entry name" value="Galactose-binding domain-like"/>
    <property type="match status" value="1"/>
</dbReference>
<dbReference type="InterPro" id="IPR008979">
    <property type="entry name" value="Galactose-bd-like_sf"/>
</dbReference>
<feature type="domain" description="F5/8 type C" evidence="2">
    <location>
        <begin position="685"/>
        <end position="831"/>
    </location>
</feature>
<dbReference type="Proteomes" id="UP000093309">
    <property type="component" value="Unassembled WGS sequence"/>
</dbReference>
<dbReference type="Pfam" id="PF00754">
    <property type="entry name" value="F5_F8_type_C"/>
    <property type="match status" value="1"/>
</dbReference>
<dbReference type="GO" id="GO:0030246">
    <property type="term" value="F:carbohydrate binding"/>
    <property type="evidence" value="ECO:0007669"/>
    <property type="project" value="InterPro"/>
</dbReference>
<keyword evidence="6" id="KW-1185">Reference proteome</keyword>
<organism evidence="5 6">
    <name type="scientific">Paenibacillus pectinilyticus</name>
    <dbReference type="NCBI Taxonomy" id="512399"/>
    <lineage>
        <taxon>Bacteria</taxon>
        <taxon>Bacillati</taxon>
        <taxon>Bacillota</taxon>
        <taxon>Bacilli</taxon>
        <taxon>Bacillales</taxon>
        <taxon>Paenibacillaceae</taxon>
        <taxon>Paenibacillus</taxon>
    </lineage>
</organism>
<accession>A0A1C1A4V9</accession>
<dbReference type="GO" id="GO:0000272">
    <property type="term" value="P:polysaccharide catabolic process"/>
    <property type="evidence" value="ECO:0007669"/>
    <property type="project" value="InterPro"/>
</dbReference>
<dbReference type="PROSITE" id="PS50022">
    <property type="entry name" value="FA58C_3"/>
    <property type="match status" value="1"/>
</dbReference>
<gene>
    <name evidence="5" type="ORF">A8709_15955</name>
</gene>
<evidence type="ECO:0000259" key="4">
    <source>
        <dbReference type="PROSITE" id="PS51766"/>
    </source>
</evidence>
<feature type="domain" description="Fibronectin type-III" evidence="3">
    <location>
        <begin position="612"/>
        <end position="701"/>
    </location>
</feature>
<dbReference type="PROSITE" id="PS00018">
    <property type="entry name" value="EF_HAND_1"/>
    <property type="match status" value="1"/>
</dbReference>
<dbReference type="CDD" id="cd08547">
    <property type="entry name" value="Type_II_cohesin"/>
    <property type="match status" value="1"/>
</dbReference>
<comment type="caution">
    <text evidence="5">The sequence shown here is derived from an EMBL/GenBank/DDBJ whole genome shotgun (WGS) entry which is preliminary data.</text>
</comment>
<dbReference type="Pfam" id="PF00963">
    <property type="entry name" value="Cohesin"/>
    <property type="match status" value="1"/>
</dbReference>
<evidence type="ECO:0000259" key="3">
    <source>
        <dbReference type="PROSITE" id="PS50853"/>
    </source>
</evidence>
<dbReference type="Gene3D" id="2.60.40.680">
    <property type="match status" value="1"/>
</dbReference>
<reference evidence="6" key="1">
    <citation type="submission" date="2016-05" db="EMBL/GenBank/DDBJ databases">
        <title>Paenibacillus oryzae. sp. nov., isolated from the rice root.</title>
        <authorList>
            <person name="Zhang J."/>
            <person name="Zhang X."/>
        </authorList>
    </citation>
    <scope>NUCLEOTIDE SEQUENCE [LARGE SCALE GENOMIC DNA]</scope>
    <source>
        <strain evidence="6">KCTC13222</strain>
    </source>
</reference>
<dbReference type="InterPro" id="IPR036439">
    <property type="entry name" value="Dockerin_dom_sf"/>
</dbReference>
<dbReference type="Gene3D" id="1.10.1330.10">
    <property type="entry name" value="Dockerin domain"/>
    <property type="match status" value="1"/>
</dbReference>
<feature type="domain" description="Dockerin" evidence="4">
    <location>
        <begin position="1042"/>
        <end position="1104"/>
    </location>
</feature>
<dbReference type="RefSeq" id="WP_065852476.1">
    <property type="nucleotide sequence ID" value="NZ_LYPC01000014.1"/>
</dbReference>
<dbReference type="CDD" id="cd00063">
    <property type="entry name" value="FN3"/>
    <property type="match status" value="1"/>
</dbReference>
<dbReference type="PROSITE" id="PS51766">
    <property type="entry name" value="DOCKERIN"/>
    <property type="match status" value="1"/>
</dbReference>
<name>A0A1C1A4V9_9BACL</name>
<dbReference type="SUPFAM" id="SSF49384">
    <property type="entry name" value="Carbohydrate-binding domain"/>
    <property type="match status" value="1"/>
</dbReference>
<dbReference type="InterPro" id="IPR002105">
    <property type="entry name" value="Dockerin_1_rpt"/>
</dbReference>
<dbReference type="Gene3D" id="2.60.120.260">
    <property type="entry name" value="Galactose-binding domain-like"/>
    <property type="match status" value="1"/>
</dbReference>
<dbReference type="InterPro" id="IPR018247">
    <property type="entry name" value="EF_Hand_1_Ca_BS"/>
</dbReference>
<evidence type="ECO:0000313" key="6">
    <source>
        <dbReference type="Proteomes" id="UP000093309"/>
    </source>
</evidence>
<feature type="chain" id="PRO_5008649893" evidence="1">
    <location>
        <begin position="29"/>
        <end position="1104"/>
    </location>
</feature>
<protein>
    <submittedName>
        <fullName evidence="5">Uncharacterized protein</fullName>
    </submittedName>
</protein>
<dbReference type="InterPro" id="IPR008965">
    <property type="entry name" value="CBM2/CBM3_carb-bd_dom_sf"/>
</dbReference>
<dbReference type="InterPro" id="IPR000421">
    <property type="entry name" value="FA58C"/>
</dbReference>
<evidence type="ECO:0000256" key="1">
    <source>
        <dbReference type="SAM" id="SignalP"/>
    </source>
</evidence>
<dbReference type="GO" id="GO:0004553">
    <property type="term" value="F:hydrolase activity, hydrolyzing O-glycosyl compounds"/>
    <property type="evidence" value="ECO:0007669"/>
    <property type="project" value="InterPro"/>
</dbReference>
<dbReference type="InterPro" id="IPR003961">
    <property type="entry name" value="FN3_dom"/>
</dbReference>
<dbReference type="STRING" id="512399.A8709_15955"/>
<dbReference type="SUPFAM" id="SSF63446">
    <property type="entry name" value="Type I dockerin domain"/>
    <property type="match status" value="1"/>
</dbReference>
<dbReference type="Gene3D" id="1.20.1270.90">
    <property type="entry name" value="AF1782-like"/>
    <property type="match status" value="1"/>
</dbReference>
<dbReference type="PROSITE" id="PS50853">
    <property type="entry name" value="FN3"/>
    <property type="match status" value="1"/>
</dbReference>
<dbReference type="InterPro" id="IPR002102">
    <property type="entry name" value="Cohesin_dom"/>
</dbReference>
<keyword evidence="1" id="KW-0732">Signal</keyword>
<evidence type="ECO:0000259" key="2">
    <source>
        <dbReference type="PROSITE" id="PS50022"/>
    </source>
</evidence>
<dbReference type="EMBL" id="LYPC01000014">
    <property type="protein sequence ID" value="OCT15566.1"/>
    <property type="molecule type" value="Genomic_DNA"/>
</dbReference>
<dbReference type="Gene3D" id="2.60.40.10">
    <property type="entry name" value="Immunoglobulins"/>
    <property type="match status" value="1"/>
</dbReference>
<dbReference type="InterPro" id="IPR013783">
    <property type="entry name" value="Ig-like_fold"/>
</dbReference>
<dbReference type="SUPFAM" id="SSF49265">
    <property type="entry name" value="Fibronectin type III"/>
    <property type="match status" value="1"/>
</dbReference>
<sequence length="1104" mass="117718">MRSLKKIVSSVSMMAVVLSLWSPGVSHAATPITDANSSIFGPNVYVFDPTMASADIQTAVDGVFARQERSEFGTERDALLFKPGTYNGNYYVGFNTQVSGLGQNPDDVLINGGLNVNADWDNGNATRNFWRGIENISINPTLKIPDPAHITPGNTQIAVSQAAPLRRLHVKGKLNLFDFDSNWNAGWASGGFLADSIIDGQVIPASQQQWFSRNSQWASWSNGVWNMVFVGDKNTPTGAFPDPPYTVVPNTPIIREKPYLYIDGSNNYQVFVPSLSQNTQGASWANGATPGDSIGIDQFYIVRADIPATTTAANINAALAAGKNLLFTPGIYHLDDTIRINNPNTVVLGIGMPTLIPTTDKPAMKVADVDGVKLAGLLYEAGPNATSTLLEVGPAGSAADHAANPTSLHDLFFRTGGAVVGQNASQMIINSDDVIGDHFWMWRADHGAGAGWTQNVSTNGLIVNGDDVTLYGLFNEHHNEYQTVWNGNGGRLYFYQSEIPYDVPNQAAWMDGTKNGYASYKVADTVTSHEAWGLGVYSYFRDAAVKLENAIEVPDAPGVKIHNATTIWLNGTAGSEITHIINGVGGRVYGTSGSSQRQTINFYGTDVGDTIPPSVPTNLATKETPAYNRVKIGWTPSTDNLNVAGYDVYRDGTLIGHTTTAEYVDTTVKPLTTYSYTVKAKDGGNNYSALSAPLSVTTPKRALDRSSWTGTSTSADPVANVLDGDMGTRWSSGKPMAPSPEQSITIDMKVPTSINSIEMDSTGSNNDYARGYAIYVSNDGVNWGTPVTTGVGTNKLITVDFPPQLVRYFKIVQTGTNSSWWSLYEVRVYGAVPPSATLVGPASGKVTSGQSFDTTVKLDNVVSSVYAQDIQLTYDPSLIEFVSADSLNPAITIIGQKDTSGHLRILTANLANGDVNGPVLTLHWKAKAPEDNTSTSISLDSLAIADLQTATNLGPSSNVILVKAIVDLTILNGKIATAESTYSGATEGYEVGLYVPGSKATLQSAIDAAKQVAANPDVTKQLAAQAVTDLNNALASFAAKQYQSSPGDVNNDGVFTVVDLANVAAAYGKTSADTDWAQFEKADFNKDGRVDLVDLAAVAQRILN</sequence>
<dbReference type="CDD" id="cd23669">
    <property type="entry name" value="GH55_SacteLam55A-like"/>
    <property type="match status" value="1"/>
</dbReference>
<dbReference type="OrthoDB" id="52286at2"/>
<feature type="signal peptide" evidence="1">
    <location>
        <begin position="1"/>
        <end position="28"/>
    </location>
</feature>
<dbReference type="InterPro" id="IPR059186">
    <property type="entry name" value="SACTE_4363"/>
</dbReference>
<dbReference type="CDD" id="cd14254">
    <property type="entry name" value="Dockerin_II"/>
    <property type="match status" value="1"/>
</dbReference>
<evidence type="ECO:0000313" key="5">
    <source>
        <dbReference type="EMBL" id="OCT15566.1"/>
    </source>
</evidence>